<gene>
    <name evidence="2" type="ORF">P153DRAFT_355749</name>
</gene>
<evidence type="ECO:0000313" key="2">
    <source>
        <dbReference type="EMBL" id="KAF2130947.1"/>
    </source>
</evidence>
<feature type="compositionally biased region" description="Polar residues" evidence="1">
    <location>
        <begin position="178"/>
        <end position="205"/>
    </location>
</feature>
<feature type="region of interest" description="Disordered" evidence="1">
    <location>
        <begin position="371"/>
        <end position="445"/>
    </location>
</feature>
<feature type="region of interest" description="Disordered" evidence="1">
    <location>
        <begin position="69"/>
        <end position="205"/>
    </location>
</feature>
<name>A0A6A6AJ63_9PLEO</name>
<dbReference type="OrthoDB" id="3799016at2759"/>
<evidence type="ECO:0000313" key="3">
    <source>
        <dbReference type="Proteomes" id="UP000799771"/>
    </source>
</evidence>
<dbReference type="RefSeq" id="XP_033525334.1">
    <property type="nucleotide sequence ID" value="XM_033666593.1"/>
</dbReference>
<evidence type="ECO:0000256" key="1">
    <source>
        <dbReference type="SAM" id="MobiDB-lite"/>
    </source>
</evidence>
<organism evidence="2 3">
    <name type="scientific">Dothidotthia symphoricarpi CBS 119687</name>
    <dbReference type="NCBI Taxonomy" id="1392245"/>
    <lineage>
        <taxon>Eukaryota</taxon>
        <taxon>Fungi</taxon>
        <taxon>Dikarya</taxon>
        <taxon>Ascomycota</taxon>
        <taxon>Pezizomycotina</taxon>
        <taxon>Dothideomycetes</taxon>
        <taxon>Pleosporomycetidae</taxon>
        <taxon>Pleosporales</taxon>
        <taxon>Dothidotthiaceae</taxon>
        <taxon>Dothidotthia</taxon>
    </lineage>
</organism>
<keyword evidence="3" id="KW-1185">Reference proteome</keyword>
<reference evidence="2" key="1">
    <citation type="journal article" date="2020" name="Stud. Mycol.">
        <title>101 Dothideomycetes genomes: a test case for predicting lifestyles and emergence of pathogens.</title>
        <authorList>
            <person name="Haridas S."/>
            <person name="Albert R."/>
            <person name="Binder M."/>
            <person name="Bloem J."/>
            <person name="Labutti K."/>
            <person name="Salamov A."/>
            <person name="Andreopoulos B."/>
            <person name="Baker S."/>
            <person name="Barry K."/>
            <person name="Bills G."/>
            <person name="Bluhm B."/>
            <person name="Cannon C."/>
            <person name="Castanera R."/>
            <person name="Culley D."/>
            <person name="Daum C."/>
            <person name="Ezra D."/>
            <person name="Gonzalez J."/>
            <person name="Henrissat B."/>
            <person name="Kuo A."/>
            <person name="Liang C."/>
            <person name="Lipzen A."/>
            <person name="Lutzoni F."/>
            <person name="Magnuson J."/>
            <person name="Mondo S."/>
            <person name="Nolan M."/>
            <person name="Ohm R."/>
            <person name="Pangilinan J."/>
            <person name="Park H.-J."/>
            <person name="Ramirez L."/>
            <person name="Alfaro M."/>
            <person name="Sun H."/>
            <person name="Tritt A."/>
            <person name="Yoshinaga Y."/>
            <person name="Zwiers L.-H."/>
            <person name="Turgeon B."/>
            <person name="Goodwin S."/>
            <person name="Spatafora J."/>
            <person name="Crous P."/>
            <person name="Grigoriev I."/>
        </authorList>
    </citation>
    <scope>NUCLEOTIDE SEQUENCE</scope>
    <source>
        <strain evidence="2">CBS 119687</strain>
    </source>
</reference>
<sequence>MQGLGVCAWRACMATERQTQWHVLAGGRQQFIRSRAWPIGRRSLPPYSQRSGSSHGYLLPTFPSVAPTCSFPSRRASPGQLPTPRPRPAATHTHSMDAAMDTRYARPWTPPSEMDRDDARSDYFSDPFRPSSVSSRVSLRSRRYDSSTESSRAKTREPAPFTPKRAFSDHAPRYPFTPDSSQVLRSHSSTPYTPTSNPFTPDSSQILRTRCSTPLSPIPWHEDHDDADLPYDASPVQTALSACISQFEHLIQTRRPTHDQMEYIVGQFEAMASHLSTSAAESPCPRPFPKHTLSGTFDSPEAARLDDAARVDKEYVAKVGRYVKAVAKYIRDLQQRMEEVKSLNTIQQEVIEELRHQMKFVEQGVKNAVVVDDDPQHEEDAHTIQGEDEEEHADKPADQEDLAYWKDADNEVEKKKEEQEEEKPTMREFSTQTSPPSTPPTRTRKILVMRQKPSFWASFGEALDAFGASLFDH</sequence>
<feature type="compositionally biased region" description="Basic and acidic residues" evidence="1">
    <location>
        <begin position="392"/>
        <end position="426"/>
    </location>
</feature>
<feature type="compositionally biased region" description="Low complexity" evidence="1">
    <location>
        <begin position="124"/>
        <end position="138"/>
    </location>
</feature>
<protein>
    <submittedName>
        <fullName evidence="2">Uncharacterized protein</fullName>
    </submittedName>
</protein>
<feature type="compositionally biased region" description="Basic and acidic residues" evidence="1">
    <location>
        <begin position="113"/>
        <end position="123"/>
    </location>
</feature>
<dbReference type="GeneID" id="54407025"/>
<dbReference type="Proteomes" id="UP000799771">
    <property type="component" value="Unassembled WGS sequence"/>
</dbReference>
<feature type="compositionally biased region" description="Basic and acidic residues" evidence="1">
    <location>
        <begin position="142"/>
        <end position="157"/>
    </location>
</feature>
<accession>A0A6A6AJ63</accession>
<dbReference type="EMBL" id="ML977503">
    <property type="protein sequence ID" value="KAF2130947.1"/>
    <property type="molecule type" value="Genomic_DNA"/>
</dbReference>
<dbReference type="AlphaFoldDB" id="A0A6A6AJ63"/>
<proteinExistence type="predicted"/>